<evidence type="ECO:0000256" key="1">
    <source>
        <dbReference type="ARBA" id="ARBA00022737"/>
    </source>
</evidence>
<dbReference type="AlphaFoldDB" id="A0A9D5H1G7"/>
<dbReference type="PANTHER" id="PTHR47880:SF1">
    <property type="entry name" value="OS05G0353300 PROTEIN"/>
    <property type="match status" value="1"/>
</dbReference>
<dbReference type="PANTHER" id="PTHR47880">
    <property type="entry name" value="OS05G0353300 PROTEIN"/>
    <property type="match status" value="1"/>
</dbReference>
<keyword evidence="1" id="KW-0677">Repeat</keyword>
<gene>
    <name evidence="3" type="ORF">J5N97_000396</name>
</gene>
<sequence length="544" mass="61287">MGESFFEAIEELERMRREPSDVLEEMNDRLSARELQLVLVYFSQEGRDSWCALEVFEWLRKENRVDKETMELMVSIMCGWLKRLAGNYRDSVKFVIQLRESGLKPEVYSYLIAMTAVVKELNELGKALRKLKALTRAGLVAEFDSEDVGLIEKYQSDLLADGLQLSNWVIQEGSSSLCGVVHERLLAMETNAIARLLTRTEVSSSLCKKKSLSWLLRGYIKGGHFDDAAETVIKMLDLGLFPEYLDRAAVLHGLRKRIQQSDMRALKFLERFTSTQVHALNPVETSTGKTHGGVSRAKLNSQLLKPFGSNSKLKSFNSSVSVTEALLLPHGLPNTDLIEPSIEPHLKPIDFVEILADLYRRLESCESQSDRSLLFVEQYSLLRSLGDPKLLRRCLRAARQNAVDVNTKVVLSAWLRFERREDELSGMSAMDCGGQVLECPKIALEYGFDPNLISTHCHCDQDQTKAIDVPSFNENECVGLEQEESNVTFCIDNEEINCLRGKIAMLSSPLKAMLYGSFKESRKGRIDFSENGISVKGNESCGSV</sequence>
<evidence type="ECO:0000256" key="2">
    <source>
        <dbReference type="PROSITE-ProRule" id="PRU00708"/>
    </source>
</evidence>
<proteinExistence type="predicted"/>
<dbReference type="InterPro" id="IPR002885">
    <property type="entry name" value="PPR_rpt"/>
</dbReference>
<evidence type="ECO:0008006" key="5">
    <source>
        <dbReference type="Google" id="ProtNLM"/>
    </source>
</evidence>
<name>A0A9D5H1G7_9LILI</name>
<dbReference type="OrthoDB" id="1709882at2759"/>
<dbReference type="Proteomes" id="UP001085076">
    <property type="component" value="Unassembled WGS sequence"/>
</dbReference>
<evidence type="ECO:0000313" key="4">
    <source>
        <dbReference type="Proteomes" id="UP001085076"/>
    </source>
</evidence>
<dbReference type="InterPro" id="IPR011990">
    <property type="entry name" value="TPR-like_helical_dom_sf"/>
</dbReference>
<feature type="repeat" description="PPR" evidence="2">
    <location>
        <begin position="208"/>
        <end position="242"/>
    </location>
</feature>
<dbReference type="PROSITE" id="PS51375">
    <property type="entry name" value="PPR"/>
    <property type="match status" value="1"/>
</dbReference>
<organism evidence="3 4">
    <name type="scientific">Dioscorea zingiberensis</name>
    <dbReference type="NCBI Taxonomy" id="325984"/>
    <lineage>
        <taxon>Eukaryota</taxon>
        <taxon>Viridiplantae</taxon>
        <taxon>Streptophyta</taxon>
        <taxon>Embryophyta</taxon>
        <taxon>Tracheophyta</taxon>
        <taxon>Spermatophyta</taxon>
        <taxon>Magnoliopsida</taxon>
        <taxon>Liliopsida</taxon>
        <taxon>Dioscoreales</taxon>
        <taxon>Dioscoreaceae</taxon>
        <taxon>Dioscorea</taxon>
    </lineage>
</organism>
<dbReference type="Gene3D" id="1.25.40.10">
    <property type="entry name" value="Tetratricopeptide repeat domain"/>
    <property type="match status" value="1"/>
</dbReference>
<dbReference type="EMBL" id="JAGGNH010000145">
    <property type="protein sequence ID" value="KAJ0959868.1"/>
    <property type="molecule type" value="Genomic_DNA"/>
</dbReference>
<protein>
    <recommendedName>
        <fullName evidence="5">Pentatricopeptide repeat-containing protein</fullName>
    </recommendedName>
</protein>
<accession>A0A9D5H1G7</accession>
<comment type="caution">
    <text evidence="3">The sequence shown here is derived from an EMBL/GenBank/DDBJ whole genome shotgun (WGS) entry which is preliminary data.</text>
</comment>
<keyword evidence="4" id="KW-1185">Reference proteome</keyword>
<reference evidence="3 4" key="1">
    <citation type="journal article" date="2022" name="Hortic Res">
        <title>The genome of Dioscorea zingiberensis sheds light on the biosynthesis, origin and evolution of the medicinally important diosgenin saponins.</title>
        <authorList>
            <person name="Li Y."/>
            <person name="Tan C."/>
            <person name="Li Z."/>
            <person name="Guo J."/>
            <person name="Li S."/>
            <person name="Chen X."/>
            <person name="Wang C."/>
            <person name="Dai X."/>
            <person name="Yang H."/>
            <person name="Song W."/>
            <person name="Hou L."/>
            <person name="Xu J."/>
            <person name="Tong Z."/>
            <person name="Xu A."/>
            <person name="Yuan X."/>
            <person name="Wang W."/>
            <person name="Yang Q."/>
            <person name="Chen L."/>
            <person name="Sun Z."/>
            <person name="Wang K."/>
            <person name="Pan B."/>
            <person name="Chen J."/>
            <person name="Bao Y."/>
            <person name="Liu F."/>
            <person name="Qi X."/>
            <person name="Gang D.R."/>
            <person name="Wen J."/>
            <person name="Li J."/>
        </authorList>
    </citation>
    <scope>NUCLEOTIDE SEQUENCE [LARGE SCALE GENOMIC DNA]</scope>
    <source>
        <strain evidence="3">Dzin_1.0</strain>
    </source>
</reference>
<evidence type="ECO:0000313" key="3">
    <source>
        <dbReference type="EMBL" id="KAJ0959868.1"/>
    </source>
</evidence>